<protein>
    <submittedName>
        <fullName evidence="1">Uncharacterized protein</fullName>
    </submittedName>
</protein>
<keyword evidence="2" id="KW-1185">Reference proteome</keyword>
<dbReference type="Proteomes" id="UP001054945">
    <property type="component" value="Unassembled WGS sequence"/>
</dbReference>
<accession>A0AAV4VMP8</accession>
<evidence type="ECO:0000313" key="2">
    <source>
        <dbReference type="Proteomes" id="UP001054945"/>
    </source>
</evidence>
<name>A0AAV4VMP8_CAEEX</name>
<organism evidence="1 2">
    <name type="scientific">Caerostris extrusa</name>
    <name type="common">Bark spider</name>
    <name type="synonym">Caerostris bankana</name>
    <dbReference type="NCBI Taxonomy" id="172846"/>
    <lineage>
        <taxon>Eukaryota</taxon>
        <taxon>Metazoa</taxon>
        <taxon>Ecdysozoa</taxon>
        <taxon>Arthropoda</taxon>
        <taxon>Chelicerata</taxon>
        <taxon>Arachnida</taxon>
        <taxon>Araneae</taxon>
        <taxon>Araneomorphae</taxon>
        <taxon>Entelegynae</taxon>
        <taxon>Araneoidea</taxon>
        <taxon>Araneidae</taxon>
        <taxon>Caerostris</taxon>
    </lineage>
</organism>
<dbReference type="EMBL" id="BPLR01014817">
    <property type="protein sequence ID" value="GIY71502.1"/>
    <property type="molecule type" value="Genomic_DNA"/>
</dbReference>
<gene>
    <name evidence="1" type="ORF">CEXT_10741</name>
</gene>
<reference evidence="1 2" key="1">
    <citation type="submission" date="2021-06" db="EMBL/GenBank/DDBJ databases">
        <title>Caerostris extrusa draft genome.</title>
        <authorList>
            <person name="Kono N."/>
            <person name="Arakawa K."/>
        </authorList>
    </citation>
    <scope>NUCLEOTIDE SEQUENCE [LARGE SCALE GENOMIC DNA]</scope>
</reference>
<sequence length="78" mass="9066">MEPHPSHAGNRTRAAWVKARNPNHSGPWTCRLVIRMFQLSYLPELKRSVYIATSCQLRNVSMKILVVTIFFLLYFSSK</sequence>
<proteinExistence type="predicted"/>
<comment type="caution">
    <text evidence="1">The sequence shown here is derived from an EMBL/GenBank/DDBJ whole genome shotgun (WGS) entry which is preliminary data.</text>
</comment>
<dbReference type="AlphaFoldDB" id="A0AAV4VMP8"/>
<evidence type="ECO:0000313" key="1">
    <source>
        <dbReference type="EMBL" id="GIY71502.1"/>
    </source>
</evidence>